<organism evidence="1 2">
    <name type="scientific">Piedraia hortae CBS 480.64</name>
    <dbReference type="NCBI Taxonomy" id="1314780"/>
    <lineage>
        <taxon>Eukaryota</taxon>
        <taxon>Fungi</taxon>
        <taxon>Dikarya</taxon>
        <taxon>Ascomycota</taxon>
        <taxon>Pezizomycotina</taxon>
        <taxon>Dothideomycetes</taxon>
        <taxon>Dothideomycetidae</taxon>
        <taxon>Capnodiales</taxon>
        <taxon>Piedraiaceae</taxon>
        <taxon>Piedraia</taxon>
    </lineage>
</organism>
<dbReference type="AlphaFoldDB" id="A0A6A7C9K7"/>
<dbReference type="Pfam" id="PF04525">
    <property type="entry name" value="LOR"/>
    <property type="match status" value="1"/>
</dbReference>
<accession>A0A6A7C9K7</accession>
<dbReference type="Proteomes" id="UP000799421">
    <property type="component" value="Unassembled WGS sequence"/>
</dbReference>
<reference evidence="1" key="1">
    <citation type="journal article" date="2020" name="Stud. Mycol.">
        <title>101 Dothideomycetes genomes: a test case for predicting lifestyles and emergence of pathogens.</title>
        <authorList>
            <person name="Haridas S."/>
            <person name="Albert R."/>
            <person name="Binder M."/>
            <person name="Bloem J."/>
            <person name="Labutti K."/>
            <person name="Salamov A."/>
            <person name="Andreopoulos B."/>
            <person name="Baker S."/>
            <person name="Barry K."/>
            <person name="Bills G."/>
            <person name="Bluhm B."/>
            <person name="Cannon C."/>
            <person name="Castanera R."/>
            <person name="Culley D."/>
            <person name="Daum C."/>
            <person name="Ezra D."/>
            <person name="Gonzalez J."/>
            <person name="Henrissat B."/>
            <person name="Kuo A."/>
            <person name="Liang C."/>
            <person name="Lipzen A."/>
            <person name="Lutzoni F."/>
            <person name="Magnuson J."/>
            <person name="Mondo S."/>
            <person name="Nolan M."/>
            <person name="Ohm R."/>
            <person name="Pangilinan J."/>
            <person name="Park H.-J."/>
            <person name="Ramirez L."/>
            <person name="Alfaro M."/>
            <person name="Sun H."/>
            <person name="Tritt A."/>
            <person name="Yoshinaga Y."/>
            <person name="Zwiers L.-H."/>
            <person name="Turgeon B."/>
            <person name="Goodwin S."/>
            <person name="Spatafora J."/>
            <person name="Crous P."/>
            <person name="Grigoriev I."/>
        </authorList>
    </citation>
    <scope>NUCLEOTIDE SEQUENCE</scope>
    <source>
        <strain evidence="1">CBS 480.64</strain>
    </source>
</reference>
<evidence type="ECO:0000313" key="1">
    <source>
        <dbReference type="EMBL" id="KAF2864246.1"/>
    </source>
</evidence>
<sequence>MPRSKQFNAPFDPPLGPRPYTENLYSTETTAFNISTDAEKGHASCPAPSDIICTTKPFPYRFSFRFYTANTERKNLLFKLKKYPTKAYTTSTKYNFTIVFDNSHRSGLRSTVEFENAADGRKIELSCRTNWNKSLTKVKLGKQLVAQTHPSEMSNTYSIEVAPMVDLSLVMALGVAHSSWRVKKGKPRPALPALKALRSG</sequence>
<dbReference type="InterPro" id="IPR038595">
    <property type="entry name" value="LOR_sf"/>
</dbReference>
<dbReference type="InterPro" id="IPR007612">
    <property type="entry name" value="LOR"/>
</dbReference>
<dbReference type="Gene3D" id="2.40.160.200">
    <property type="entry name" value="LURP1-related"/>
    <property type="match status" value="1"/>
</dbReference>
<evidence type="ECO:0000313" key="2">
    <source>
        <dbReference type="Proteomes" id="UP000799421"/>
    </source>
</evidence>
<name>A0A6A7C9K7_9PEZI</name>
<dbReference type="EMBL" id="MU005958">
    <property type="protein sequence ID" value="KAF2864246.1"/>
    <property type="molecule type" value="Genomic_DNA"/>
</dbReference>
<proteinExistence type="predicted"/>
<keyword evidence="2" id="KW-1185">Reference proteome</keyword>
<protein>
    <submittedName>
        <fullName evidence="1">Uncharacterized protein</fullName>
    </submittedName>
</protein>
<gene>
    <name evidence="1" type="ORF">K470DRAFT_286182</name>
</gene>